<accession>A0ACA9L7B3</accession>
<sequence>MPILRTVVDPEESHKLAVWMAKWRLTAKDRVPDDEKLSVRIFGRKITNPIGLAAGFDKNGEAIDGLFDLGFGYVEIGSVTPEPQPGNPPPRLFRLNNDKSVINRYGFNSHGHKAIEVRLRDRLRKYFYREMKLHPTTTATMIAEGTSLSDALGVNRSLREGKLLGINLGKNKWSDPESVDDYVKGIRTLGGYADVLIINVSSPNTPGLRGLQRKGIFERLLKEAVSSRDELKEPRPALLVKIAPDLSDEELEDIADAAVHSNVDGVIVSNTSISRPSSLKSGGLSGPPIKSLSLRALRKIYQRTNGKLTLIGCGGIDSAEDALEYAKAGATSVQLYTSFGYDGVGKAREIKDGLVKLLKDKKWTDMIGKGEMDNTNPEDKIN</sequence>
<reference evidence="1" key="1">
    <citation type="submission" date="2021-06" db="EMBL/GenBank/DDBJ databases">
        <authorList>
            <person name="Kallberg Y."/>
            <person name="Tangrot J."/>
            <person name="Rosling A."/>
        </authorList>
    </citation>
    <scope>NUCLEOTIDE SEQUENCE</scope>
    <source>
        <strain evidence="1">CL356</strain>
    </source>
</reference>
<name>A0ACA9L7B3_9GLOM</name>
<dbReference type="Proteomes" id="UP000789525">
    <property type="component" value="Unassembled WGS sequence"/>
</dbReference>
<gene>
    <name evidence="1" type="ORF">ACOLOM_LOCUS3242</name>
</gene>
<organism evidence="1 2">
    <name type="scientific">Acaulospora colombiana</name>
    <dbReference type="NCBI Taxonomy" id="27376"/>
    <lineage>
        <taxon>Eukaryota</taxon>
        <taxon>Fungi</taxon>
        <taxon>Fungi incertae sedis</taxon>
        <taxon>Mucoromycota</taxon>
        <taxon>Glomeromycotina</taxon>
        <taxon>Glomeromycetes</taxon>
        <taxon>Diversisporales</taxon>
        <taxon>Acaulosporaceae</taxon>
        <taxon>Acaulospora</taxon>
    </lineage>
</organism>
<proteinExistence type="predicted"/>
<dbReference type="EMBL" id="CAJVPT010004730">
    <property type="protein sequence ID" value="CAG8511554.1"/>
    <property type="molecule type" value="Genomic_DNA"/>
</dbReference>
<protein>
    <submittedName>
        <fullName evidence="1">5276_t:CDS:1</fullName>
    </submittedName>
</protein>
<evidence type="ECO:0000313" key="2">
    <source>
        <dbReference type="Proteomes" id="UP000789525"/>
    </source>
</evidence>
<keyword evidence="2" id="KW-1185">Reference proteome</keyword>
<comment type="caution">
    <text evidence="1">The sequence shown here is derived from an EMBL/GenBank/DDBJ whole genome shotgun (WGS) entry which is preliminary data.</text>
</comment>
<evidence type="ECO:0000313" key="1">
    <source>
        <dbReference type="EMBL" id="CAG8511554.1"/>
    </source>
</evidence>